<protein>
    <submittedName>
        <fullName evidence="1">Uncharacterized protein</fullName>
    </submittedName>
</protein>
<evidence type="ECO:0000313" key="2">
    <source>
        <dbReference type="Proteomes" id="UP000250870"/>
    </source>
</evidence>
<organism evidence="1 2">
    <name type="scientific">Photorhabdus laumondii subsp. clarkei</name>
    <dbReference type="NCBI Taxonomy" id="2029685"/>
    <lineage>
        <taxon>Bacteria</taxon>
        <taxon>Pseudomonadati</taxon>
        <taxon>Pseudomonadota</taxon>
        <taxon>Gammaproteobacteria</taxon>
        <taxon>Enterobacterales</taxon>
        <taxon>Morganellaceae</taxon>
        <taxon>Photorhabdus</taxon>
    </lineage>
</organism>
<sequence length="83" mass="8748">MIDTRREACGRAATGCPYTGRYALIDGPSVDYVCNGAYIITIAHSVLIVGDFVGAAAADMLVSTLARLLLPALDSYLHRASVC</sequence>
<dbReference type="EMBL" id="NSCI01000006">
    <property type="protein sequence ID" value="RAW91830.1"/>
    <property type="molecule type" value="Genomic_DNA"/>
</dbReference>
<evidence type="ECO:0000313" key="1">
    <source>
        <dbReference type="EMBL" id="RAW91830.1"/>
    </source>
</evidence>
<gene>
    <name evidence="1" type="ORF">CKY01_06505</name>
</gene>
<proteinExistence type="predicted"/>
<accession>A0A329VHW7</accession>
<comment type="caution">
    <text evidence="1">The sequence shown here is derived from an EMBL/GenBank/DDBJ whole genome shotgun (WGS) entry which is preliminary data.</text>
</comment>
<name>A0A329VHW7_9GAMM</name>
<dbReference type="AlphaFoldDB" id="A0A329VHW7"/>
<reference evidence="1 2" key="1">
    <citation type="journal article" date="2018" name="Int. J. Syst. Evol. Microbiol.">
        <title>Whole-genome-based revisit of Photorhabdus phylogeny: proposal for the elevation of most Photorhabdus subspecies to the species level and description of one novel species Photorhabdus bodei sp. nov., and one novel subspecies Photorhabdus laumondii subsp. clarkei subsp. nov.</title>
        <authorList>
            <person name="Machado R.A.R."/>
            <person name="Wuthrich D."/>
            <person name="Kuhnert P."/>
            <person name="Arce C.C.M."/>
            <person name="Thonen L."/>
            <person name="Ruiz C."/>
            <person name="Zhang X."/>
            <person name="Robert C.A.M."/>
            <person name="Karimi J."/>
            <person name="Kamali S."/>
            <person name="Ma J."/>
            <person name="Bruggmann R."/>
            <person name="Erb M."/>
        </authorList>
    </citation>
    <scope>NUCLEOTIDE SEQUENCE [LARGE SCALE GENOMIC DNA]</scope>
    <source>
        <strain evidence="1 2">BOJ-47</strain>
    </source>
</reference>
<dbReference type="Proteomes" id="UP000250870">
    <property type="component" value="Unassembled WGS sequence"/>
</dbReference>